<evidence type="ECO:0000313" key="2">
    <source>
        <dbReference type="EMBL" id="MFD2730492.1"/>
    </source>
</evidence>
<proteinExistence type="predicted"/>
<dbReference type="Proteomes" id="UP001597546">
    <property type="component" value="Unassembled WGS sequence"/>
</dbReference>
<evidence type="ECO:0000313" key="3">
    <source>
        <dbReference type="Proteomes" id="UP001597546"/>
    </source>
</evidence>
<gene>
    <name evidence="2" type="ORF">ACFSSE_02145</name>
</gene>
<reference evidence="3" key="1">
    <citation type="journal article" date="2019" name="Int. J. Syst. Evol. Microbiol.">
        <title>The Global Catalogue of Microorganisms (GCM) 10K type strain sequencing project: providing services to taxonomists for standard genome sequencing and annotation.</title>
        <authorList>
            <consortium name="The Broad Institute Genomics Platform"/>
            <consortium name="The Broad Institute Genome Sequencing Center for Infectious Disease"/>
            <person name="Wu L."/>
            <person name="Ma J."/>
        </authorList>
    </citation>
    <scope>NUCLEOTIDE SEQUENCE [LARGE SCALE GENOMIC DNA]</scope>
    <source>
        <strain evidence="3">KCTC 42456</strain>
    </source>
</reference>
<name>A0ABW5TMG2_9SPHI</name>
<dbReference type="InterPro" id="IPR005074">
    <property type="entry name" value="Peptidase_C39"/>
</dbReference>
<dbReference type="EMBL" id="JBHULV010000008">
    <property type="protein sequence ID" value="MFD2730492.1"/>
    <property type="molecule type" value="Genomic_DNA"/>
</dbReference>
<sequence length="91" mass="10234">MKLYRQKDKMDCGPTCIRMVAAHYGRNFSVQRLRNLSGFSKEGVSLLGIADAAEQIGFRATGVKINLSQLKEAVLPVILHWGQNHFVVLYK</sequence>
<comment type="caution">
    <text evidence="2">The sequence shown here is derived from an EMBL/GenBank/DDBJ whole genome shotgun (WGS) entry which is preliminary data.</text>
</comment>
<organism evidence="2 3">
    <name type="scientific">Pedobacter alpinus</name>
    <dbReference type="NCBI Taxonomy" id="1590643"/>
    <lineage>
        <taxon>Bacteria</taxon>
        <taxon>Pseudomonadati</taxon>
        <taxon>Bacteroidota</taxon>
        <taxon>Sphingobacteriia</taxon>
        <taxon>Sphingobacteriales</taxon>
        <taxon>Sphingobacteriaceae</taxon>
        <taxon>Pedobacter</taxon>
    </lineage>
</organism>
<keyword evidence="3" id="KW-1185">Reference proteome</keyword>
<dbReference type="RefSeq" id="WP_379040750.1">
    <property type="nucleotide sequence ID" value="NZ_JBHSKW010000005.1"/>
</dbReference>
<feature type="domain" description="Peptidase C39" evidence="1">
    <location>
        <begin position="2"/>
        <end position="91"/>
    </location>
</feature>
<dbReference type="Gene3D" id="3.90.70.10">
    <property type="entry name" value="Cysteine proteinases"/>
    <property type="match status" value="1"/>
</dbReference>
<protein>
    <submittedName>
        <fullName evidence="2">Cysteine peptidase family C39 domain-containing protein</fullName>
    </submittedName>
</protein>
<evidence type="ECO:0000259" key="1">
    <source>
        <dbReference type="Pfam" id="PF03412"/>
    </source>
</evidence>
<dbReference type="Pfam" id="PF03412">
    <property type="entry name" value="Peptidase_C39"/>
    <property type="match status" value="1"/>
</dbReference>
<accession>A0ABW5TMG2</accession>